<keyword evidence="5" id="KW-1185">Reference proteome</keyword>
<dbReference type="InterPro" id="IPR036873">
    <property type="entry name" value="Rhodanese-like_dom_sf"/>
</dbReference>
<evidence type="ECO:0000259" key="3">
    <source>
        <dbReference type="PROSITE" id="PS50206"/>
    </source>
</evidence>
<keyword evidence="2" id="KW-0812">Transmembrane</keyword>
<dbReference type="EMBL" id="JBCDNA010000001">
    <property type="protein sequence ID" value="MEL4454315.1"/>
    <property type="molecule type" value="Genomic_DNA"/>
</dbReference>
<keyword evidence="2" id="KW-1133">Transmembrane helix</keyword>
<feature type="compositionally biased region" description="Basic residues" evidence="1">
    <location>
        <begin position="188"/>
        <end position="201"/>
    </location>
</feature>
<feature type="domain" description="Rhodanese" evidence="3">
    <location>
        <begin position="62"/>
        <end position="143"/>
    </location>
</feature>
<feature type="region of interest" description="Disordered" evidence="1">
    <location>
        <begin position="188"/>
        <end position="207"/>
    </location>
</feature>
<dbReference type="CDD" id="cd00158">
    <property type="entry name" value="RHOD"/>
    <property type="match status" value="1"/>
</dbReference>
<dbReference type="Gene3D" id="3.40.250.10">
    <property type="entry name" value="Rhodanese-like domain"/>
    <property type="match status" value="1"/>
</dbReference>
<protein>
    <submittedName>
        <fullName evidence="4">Rhodanese-like domain-containing protein</fullName>
    </submittedName>
</protein>
<feature type="transmembrane region" description="Helical" evidence="2">
    <location>
        <begin position="12"/>
        <end position="28"/>
    </location>
</feature>
<dbReference type="InterPro" id="IPR001763">
    <property type="entry name" value="Rhodanese-like_dom"/>
</dbReference>
<name>A0ABU9KZY6_9FLAO</name>
<comment type="caution">
    <text evidence="4">The sequence shown here is derived from an EMBL/GenBank/DDBJ whole genome shotgun (WGS) entry which is preliminary data.</text>
</comment>
<dbReference type="SUPFAM" id="SSF52821">
    <property type="entry name" value="Rhodanese/Cell cycle control phosphatase"/>
    <property type="match status" value="1"/>
</dbReference>
<gene>
    <name evidence="4" type="ORF">AABB81_00295</name>
</gene>
<accession>A0ABU9KZY6</accession>
<reference evidence="4 5" key="1">
    <citation type="submission" date="2024-04" db="EMBL/GenBank/DDBJ databases">
        <title>whole genome sequencing of Lutimonas vermicola strain IMCC1616.</title>
        <authorList>
            <person name="Bae S.S."/>
        </authorList>
    </citation>
    <scope>NUCLEOTIDE SEQUENCE [LARGE SCALE GENOMIC DNA]</scope>
    <source>
        <strain evidence="4 5">IMCC1616</strain>
    </source>
</reference>
<evidence type="ECO:0000256" key="2">
    <source>
        <dbReference type="SAM" id="Phobius"/>
    </source>
</evidence>
<dbReference type="Pfam" id="PF00581">
    <property type="entry name" value="Rhodanese"/>
    <property type="match status" value="1"/>
</dbReference>
<sequence>MKELEKTKRISISAILFLLVIVIGLLTFRKPEFSFSNSSAKTLEVVTNSNHLISLDDFKNLDPSTYKLIDIRTNFDFSKGHLDNAINIPISQILEALGNGSFSDEEPTEKTVIIYGEHPQDADAVWMLLFQMGYEQIKILSIRTSYENRQFHVKNVEVGKPSYDFAETMRKASIQKIKKVEAKPALAPKKKVITQPKKKKKMPEGGC</sequence>
<evidence type="ECO:0000256" key="1">
    <source>
        <dbReference type="SAM" id="MobiDB-lite"/>
    </source>
</evidence>
<evidence type="ECO:0000313" key="5">
    <source>
        <dbReference type="Proteomes" id="UP001474120"/>
    </source>
</evidence>
<dbReference type="SMART" id="SM00450">
    <property type="entry name" value="RHOD"/>
    <property type="match status" value="1"/>
</dbReference>
<keyword evidence="2" id="KW-0472">Membrane</keyword>
<dbReference type="Proteomes" id="UP001474120">
    <property type="component" value="Unassembled WGS sequence"/>
</dbReference>
<dbReference type="PROSITE" id="PS50206">
    <property type="entry name" value="RHODANESE_3"/>
    <property type="match status" value="1"/>
</dbReference>
<dbReference type="RefSeq" id="WP_342157826.1">
    <property type="nucleotide sequence ID" value="NZ_JBCDNA010000001.1"/>
</dbReference>
<proteinExistence type="predicted"/>
<organism evidence="4 5">
    <name type="scientific">Lutimonas vermicola</name>
    <dbReference type="NCBI Taxonomy" id="414288"/>
    <lineage>
        <taxon>Bacteria</taxon>
        <taxon>Pseudomonadati</taxon>
        <taxon>Bacteroidota</taxon>
        <taxon>Flavobacteriia</taxon>
        <taxon>Flavobacteriales</taxon>
        <taxon>Flavobacteriaceae</taxon>
        <taxon>Lutimonas</taxon>
    </lineage>
</organism>
<evidence type="ECO:0000313" key="4">
    <source>
        <dbReference type="EMBL" id="MEL4454315.1"/>
    </source>
</evidence>